<evidence type="ECO:0000313" key="1">
    <source>
        <dbReference type="EMBL" id="TVY60625.1"/>
    </source>
</evidence>
<protein>
    <submittedName>
        <fullName evidence="1">Uncharacterized protein</fullName>
    </submittedName>
</protein>
<organism evidence="1 2">
    <name type="scientific">Fusarium oxysporum f. sp. cubense</name>
    <dbReference type="NCBI Taxonomy" id="61366"/>
    <lineage>
        <taxon>Eukaryota</taxon>
        <taxon>Fungi</taxon>
        <taxon>Dikarya</taxon>
        <taxon>Ascomycota</taxon>
        <taxon>Pezizomycotina</taxon>
        <taxon>Sordariomycetes</taxon>
        <taxon>Hypocreomycetidae</taxon>
        <taxon>Hypocreales</taxon>
        <taxon>Nectriaceae</taxon>
        <taxon>Fusarium</taxon>
        <taxon>Fusarium oxysporum species complex</taxon>
    </lineage>
</organism>
<reference evidence="1 2" key="1">
    <citation type="journal article" date="2019" name="Microbiol. Resour. Announc.">
        <title>High-quality draft genome sequence of Fusarium oxysporum f. sp. cubense strain 160527, a causal agent of Panama disease.</title>
        <authorList>
            <person name="Asai S."/>
            <person name="Ayukawa Y."/>
            <person name="Gan P."/>
            <person name="Masuda S."/>
            <person name="Komatsu K."/>
            <person name="Shirasu K."/>
            <person name="Arie T."/>
        </authorList>
    </citation>
    <scope>NUCLEOTIDE SEQUENCE [LARGE SCALE GENOMIC DNA]</scope>
    <source>
        <strain evidence="1 2">160527</strain>
    </source>
</reference>
<dbReference type="SUPFAM" id="SSF48403">
    <property type="entry name" value="Ankyrin repeat"/>
    <property type="match status" value="1"/>
</dbReference>
<proteinExistence type="predicted"/>
<dbReference type="InterPro" id="IPR036770">
    <property type="entry name" value="Ankyrin_rpt-contain_sf"/>
</dbReference>
<name>A0A559KML1_FUSOC</name>
<comment type="caution">
    <text evidence="1">The sequence shown here is derived from an EMBL/GenBank/DDBJ whole genome shotgun (WGS) entry which is preliminary data.</text>
</comment>
<accession>A0A559KML1</accession>
<evidence type="ECO:0000313" key="2">
    <source>
        <dbReference type="Proteomes" id="UP000320707"/>
    </source>
</evidence>
<gene>
    <name evidence="1" type="ORF">Focb16_v003770</name>
</gene>
<dbReference type="Proteomes" id="UP000320707">
    <property type="component" value="Unassembled WGS sequence"/>
</dbReference>
<dbReference type="Gene3D" id="1.25.40.20">
    <property type="entry name" value="Ankyrin repeat-containing domain"/>
    <property type="match status" value="1"/>
</dbReference>
<sequence length="1076" mass="121314">MAEAFGIAGSAFGTVSLGLQLFKEISQYLDDIDGREEDLKQARNFATNIQISINALDVAVSNAPNDDPTTKTAIDLCKVSCVSAVNNLLAVVKELRGPIISVPNSNAARAKELCDKLKYPFKKQNIEKLEENLSRTNSALQTILQVVQLKTGNATNKAIFSMQQTVTDANVKSARNQTALDKMEEISRLHDDRLSSVQQDVRELLILIRNSSELNRSTGIMALQSLNIPSDLTYSTSLPQGQGSGASAPSICTTSYQGGGSMTYDGFCSCKTQRTRYSRNLWGPFLVEAEIRSRDHHAPECPMSKLPAATRQTKRVLNFSIPTLQNYYGRASKVSFSYTTGAGILGFGQTLTWITTVDEKSSPVFRMVQMMEIYNRLPRKDMRILLASCLRRLVWCYVNYHASVTDVNKSGDSIIEWALEHYHLSGSLATLDADNMADLFQMLSVVTKPATYPRRVTVAPIPALLARSNWFSNCTRPKQVATALLSNYNESVGHCHRDWALSWWRGNGFVSGSYRLFQSFPQVAESLEFGPLSQAILKQDRNGVQQLLERCPSYLNEVNYCGQSPIHLAIETQNMDVISVILQYANTKALHVIDNMGRYPIVLATTAIGKHTERVQANCGGFKVLEIILRLKTALFPSSLQLGFMPSRSHGGKCTQGHKILIKGLAERREGLKELAYQKLSPIERQDLEIHQARILDKNAARVQHQLEAQGCAIPMYLKVYEANAESSDAQRSIYSYICSGEVAEYARQLGFYYSSNELADYISTLATRMGTTDCHAYIYTPFSCSYFCWMIDQGTNVTSKIQSRQLPTLETELTIAHYFMGSYGMMIRDEQGFALDCPLSLAAFEIVFSDLIVDGCRCWCSPRGCTPLVKLLGGIHWFEKSTRFFSGGDFIDRLIRATENLVAGLFSRRTGKISEYQWIYAALIRYYTSAILELRHACCCIIQNPSGPLPEEERREIQEEDSFLLELFKNLIAEFEDKRRHGTRLEDFFEWMRIVWVPRMREAEQELASQRLTDQQLRNAEAIGVVWDFYGPQPEDEIWQLAERERSDLWDAMDELDKIATDPERPMKESLETHT</sequence>
<dbReference type="AlphaFoldDB" id="A0A559KML1"/>
<dbReference type="EMBL" id="SRMI01000012">
    <property type="protein sequence ID" value="TVY60625.1"/>
    <property type="molecule type" value="Genomic_DNA"/>
</dbReference>